<evidence type="ECO:0000256" key="5">
    <source>
        <dbReference type="ARBA" id="ARBA00023089"/>
    </source>
</evidence>
<keyword evidence="4" id="KW-0175">Coiled coil</keyword>
<comment type="similarity">
    <text evidence="1">Belongs to the FLX family.</text>
</comment>
<dbReference type="PANTHER" id="PTHR33405:SF7">
    <property type="entry name" value="PROTEIN FLX-LIKE 1"/>
    <property type="match status" value="1"/>
</dbReference>
<dbReference type="EMBL" id="JAGFBR010000011">
    <property type="protein sequence ID" value="KAH0459294.1"/>
    <property type="molecule type" value="Genomic_DNA"/>
</dbReference>
<evidence type="ECO:0000256" key="3">
    <source>
        <dbReference type="ARBA" id="ARBA00022782"/>
    </source>
</evidence>
<keyword evidence="8" id="KW-1185">Reference proteome</keyword>
<gene>
    <name evidence="7" type="ORF">IEQ34_012108</name>
</gene>
<name>A0AAV7GU63_DENCH</name>
<organism evidence="7 8">
    <name type="scientific">Dendrobium chrysotoxum</name>
    <name type="common">Orchid</name>
    <dbReference type="NCBI Taxonomy" id="161865"/>
    <lineage>
        <taxon>Eukaryota</taxon>
        <taxon>Viridiplantae</taxon>
        <taxon>Streptophyta</taxon>
        <taxon>Embryophyta</taxon>
        <taxon>Tracheophyta</taxon>
        <taxon>Spermatophyta</taxon>
        <taxon>Magnoliopsida</taxon>
        <taxon>Liliopsida</taxon>
        <taxon>Asparagales</taxon>
        <taxon>Orchidaceae</taxon>
        <taxon>Epidendroideae</taxon>
        <taxon>Malaxideae</taxon>
        <taxon>Dendrobiinae</taxon>
        <taxon>Dendrobium</taxon>
    </lineage>
</organism>
<evidence type="ECO:0000256" key="4">
    <source>
        <dbReference type="ARBA" id="ARBA00023054"/>
    </source>
</evidence>
<keyword evidence="5" id="KW-0287">Flowering</keyword>
<accession>A0AAV7GU63</accession>
<protein>
    <submittedName>
        <fullName evidence="7">Uncharacterized protein</fullName>
    </submittedName>
</protein>
<dbReference type="InterPro" id="IPR040353">
    <property type="entry name" value="FLX/FLX-like"/>
</dbReference>
<evidence type="ECO:0000256" key="2">
    <source>
        <dbReference type="ARBA" id="ARBA00022473"/>
    </source>
</evidence>
<evidence type="ECO:0000313" key="8">
    <source>
        <dbReference type="Proteomes" id="UP000775213"/>
    </source>
</evidence>
<evidence type="ECO:0000256" key="6">
    <source>
        <dbReference type="SAM" id="MobiDB-lite"/>
    </source>
</evidence>
<feature type="region of interest" description="Disordered" evidence="6">
    <location>
        <begin position="1"/>
        <end position="20"/>
    </location>
</feature>
<reference evidence="7 8" key="1">
    <citation type="journal article" date="2021" name="Hortic Res">
        <title>Chromosome-scale assembly of the Dendrobium chrysotoxum genome enhances the understanding of orchid evolution.</title>
        <authorList>
            <person name="Zhang Y."/>
            <person name="Zhang G.Q."/>
            <person name="Zhang D."/>
            <person name="Liu X.D."/>
            <person name="Xu X.Y."/>
            <person name="Sun W.H."/>
            <person name="Yu X."/>
            <person name="Zhu X."/>
            <person name="Wang Z.W."/>
            <person name="Zhao X."/>
            <person name="Zhong W.Y."/>
            <person name="Chen H."/>
            <person name="Yin W.L."/>
            <person name="Huang T."/>
            <person name="Niu S.C."/>
            <person name="Liu Z.J."/>
        </authorList>
    </citation>
    <scope>NUCLEOTIDE SEQUENCE [LARGE SCALE GENOMIC DNA]</scope>
    <source>
        <strain evidence="7">Lindl</strain>
    </source>
</reference>
<comment type="caution">
    <text evidence="7">The sequence shown here is derived from an EMBL/GenBank/DDBJ whole genome shotgun (WGS) entry which is preliminary data.</text>
</comment>
<dbReference type="GO" id="GO:0030154">
    <property type="term" value="P:cell differentiation"/>
    <property type="evidence" value="ECO:0007669"/>
    <property type="project" value="UniProtKB-KW"/>
</dbReference>
<sequence length="235" mass="25879">MSGRSNAARHGLNGTLPPIHSPPSPLVYGLGQLPAAHHRHPVIIDGMRDGRPPFNGGFRESRPLPQVRIEERLADQYHEIQGLLLDNQGLAATHVALKQELAAVHHELQRVSHAAGSMQAERHAEFREVSYSPSPDTYPRHGEGLSRIAAGSDKLGNALIYRDAIEHEKKGYADNYEQGQLIEKKLILMAREVEKLRPEVANAEKRARAAAAAGNQGTCVTFFLQLTDQSSKLLF</sequence>
<dbReference type="PANTHER" id="PTHR33405">
    <property type="entry name" value="PROTEIN FLX-LIKE 2"/>
    <property type="match status" value="1"/>
</dbReference>
<proteinExistence type="inferred from homology"/>
<evidence type="ECO:0000256" key="1">
    <source>
        <dbReference type="ARBA" id="ARBA00005405"/>
    </source>
</evidence>
<dbReference type="AlphaFoldDB" id="A0AAV7GU63"/>
<dbReference type="Proteomes" id="UP000775213">
    <property type="component" value="Unassembled WGS sequence"/>
</dbReference>
<keyword evidence="3" id="KW-0221">Differentiation</keyword>
<keyword evidence="2" id="KW-0217">Developmental protein</keyword>
<evidence type="ECO:0000313" key="7">
    <source>
        <dbReference type="EMBL" id="KAH0459294.1"/>
    </source>
</evidence>
<dbReference type="GO" id="GO:0009908">
    <property type="term" value="P:flower development"/>
    <property type="evidence" value="ECO:0007669"/>
    <property type="project" value="UniProtKB-KW"/>
</dbReference>